<dbReference type="InterPro" id="IPR013087">
    <property type="entry name" value="Znf_C2H2_type"/>
</dbReference>
<keyword evidence="7" id="KW-0805">Transcription regulation</keyword>
<reference evidence="14" key="2">
    <citation type="submission" date="2023-05" db="EMBL/GenBank/DDBJ databases">
        <authorList>
            <person name="Fouks B."/>
        </authorList>
    </citation>
    <scope>NUCLEOTIDE SEQUENCE</scope>
    <source>
        <strain evidence="14">Stay&amp;Tobe</strain>
        <tissue evidence="14">Testes</tissue>
    </source>
</reference>
<keyword evidence="8" id="KW-0238">DNA-binding</keyword>
<evidence type="ECO:0000256" key="8">
    <source>
        <dbReference type="ARBA" id="ARBA00023125"/>
    </source>
</evidence>
<dbReference type="GO" id="GO:0008270">
    <property type="term" value="F:zinc ion binding"/>
    <property type="evidence" value="ECO:0007669"/>
    <property type="project" value="UniProtKB-KW"/>
</dbReference>
<keyword evidence="4" id="KW-0677">Repeat</keyword>
<keyword evidence="9" id="KW-0804">Transcription</keyword>
<feature type="domain" description="C2H2-type" evidence="13">
    <location>
        <begin position="451"/>
        <end position="478"/>
    </location>
</feature>
<feature type="compositionally biased region" description="Basic and acidic residues" evidence="12">
    <location>
        <begin position="379"/>
        <end position="411"/>
    </location>
</feature>
<evidence type="ECO:0000259" key="13">
    <source>
        <dbReference type="PROSITE" id="PS50157"/>
    </source>
</evidence>
<accession>A0AAD7ZTK6</accession>
<evidence type="ECO:0000256" key="6">
    <source>
        <dbReference type="ARBA" id="ARBA00022833"/>
    </source>
</evidence>
<evidence type="ECO:0000256" key="4">
    <source>
        <dbReference type="ARBA" id="ARBA00022737"/>
    </source>
</evidence>
<evidence type="ECO:0000256" key="1">
    <source>
        <dbReference type="ARBA" id="ARBA00004123"/>
    </source>
</evidence>
<protein>
    <recommendedName>
        <fullName evidence="13">C2H2-type domain-containing protein</fullName>
    </recommendedName>
</protein>
<dbReference type="SUPFAM" id="SSF57667">
    <property type="entry name" value="beta-beta-alpha zinc fingers"/>
    <property type="match status" value="5"/>
</dbReference>
<comment type="similarity">
    <text evidence="2">Belongs to the krueppel C2H2-type zinc-finger protein family.</text>
</comment>
<dbReference type="PANTHER" id="PTHR24394:SF44">
    <property type="entry name" value="ZINC FINGER PROTEIN 271-LIKE"/>
    <property type="match status" value="1"/>
</dbReference>
<dbReference type="FunFam" id="3.30.160.60:FF:002343">
    <property type="entry name" value="Zinc finger protein 33A"/>
    <property type="match status" value="1"/>
</dbReference>
<feature type="domain" description="C2H2-type" evidence="13">
    <location>
        <begin position="258"/>
        <end position="286"/>
    </location>
</feature>
<dbReference type="InterPro" id="IPR036236">
    <property type="entry name" value="Znf_C2H2_sf"/>
</dbReference>
<comment type="subcellular location">
    <subcellularLocation>
        <location evidence="1">Nucleus</location>
    </subcellularLocation>
</comment>
<evidence type="ECO:0000256" key="5">
    <source>
        <dbReference type="ARBA" id="ARBA00022771"/>
    </source>
</evidence>
<feature type="region of interest" description="Disordered" evidence="12">
    <location>
        <begin position="373"/>
        <end position="452"/>
    </location>
</feature>
<evidence type="ECO:0000256" key="7">
    <source>
        <dbReference type="ARBA" id="ARBA00023015"/>
    </source>
</evidence>
<reference evidence="14" key="1">
    <citation type="journal article" date="2023" name="IScience">
        <title>Live-bearing cockroach genome reveals convergent evolutionary mechanisms linked to viviparity in insects and beyond.</title>
        <authorList>
            <person name="Fouks B."/>
            <person name="Harrison M.C."/>
            <person name="Mikhailova A.A."/>
            <person name="Marchal E."/>
            <person name="English S."/>
            <person name="Carruthers M."/>
            <person name="Jennings E.C."/>
            <person name="Chiamaka E.L."/>
            <person name="Frigard R.A."/>
            <person name="Pippel M."/>
            <person name="Attardo G.M."/>
            <person name="Benoit J.B."/>
            <person name="Bornberg-Bauer E."/>
            <person name="Tobe S.S."/>
        </authorList>
    </citation>
    <scope>NUCLEOTIDE SEQUENCE</scope>
    <source>
        <strain evidence="14">Stay&amp;Tobe</strain>
    </source>
</reference>
<feature type="compositionally biased region" description="Polar residues" evidence="12">
    <location>
        <begin position="193"/>
        <end position="213"/>
    </location>
</feature>
<keyword evidence="6" id="KW-0862">Zinc</keyword>
<feature type="domain" description="C2H2-type" evidence="13">
    <location>
        <begin position="629"/>
        <end position="657"/>
    </location>
</feature>
<feature type="region of interest" description="Disordered" evidence="12">
    <location>
        <begin position="673"/>
        <end position="705"/>
    </location>
</feature>
<feature type="domain" description="C2H2-type" evidence="13">
    <location>
        <begin position="230"/>
        <end position="257"/>
    </location>
</feature>
<dbReference type="FunFam" id="3.30.160.60:FF:000100">
    <property type="entry name" value="Zinc finger 45-like"/>
    <property type="match status" value="1"/>
</dbReference>
<feature type="compositionally biased region" description="Polar residues" evidence="12">
    <location>
        <begin position="300"/>
        <end position="309"/>
    </location>
</feature>
<comment type="caution">
    <text evidence="14">The sequence shown here is derived from an EMBL/GenBank/DDBJ whole genome shotgun (WGS) entry which is preliminary data.</text>
</comment>
<feature type="compositionally biased region" description="Acidic residues" evidence="12">
    <location>
        <begin position="158"/>
        <end position="168"/>
    </location>
</feature>
<dbReference type="FunFam" id="3.30.160.60:FF:001370">
    <property type="entry name" value="Zinc finger protein"/>
    <property type="match status" value="1"/>
</dbReference>
<dbReference type="GO" id="GO:0000981">
    <property type="term" value="F:DNA-binding transcription factor activity, RNA polymerase II-specific"/>
    <property type="evidence" value="ECO:0007669"/>
    <property type="project" value="TreeGrafter"/>
</dbReference>
<feature type="domain" description="C2H2-type" evidence="13">
    <location>
        <begin position="479"/>
        <end position="506"/>
    </location>
</feature>
<feature type="region of interest" description="Disordered" evidence="12">
    <location>
        <begin position="135"/>
        <end position="223"/>
    </location>
</feature>
<feature type="region of interest" description="Disordered" evidence="12">
    <location>
        <begin position="804"/>
        <end position="837"/>
    </location>
</feature>
<feature type="compositionally biased region" description="Polar residues" evidence="12">
    <location>
        <begin position="673"/>
        <end position="682"/>
    </location>
</feature>
<keyword evidence="3" id="KW-0479">Metal-binding</keyword>
<feature type="compositionally biased region" description="Basic and acidic residues" evidence="12">
    <location>
        <begin position="310"/>
        <end position="325"/>
    </location>
</feature>
<sequence>MSENDSLKQLNCLICNVEVSVNASYSIFYTVIPHSGTLLANSIQKVIRRNVEQSSIPSTFICTKCFALFEELDYSEEKCIKLRKDILTCFVKSCHENGFDLEDIQGIGCQTEEQNNSENIECLSELKVEKCEYVSNESERKQAPESVNSEDDSKLTDDVTDDVDDTEDNEKSNNNTTKDRSKRKGNPRKKSQNVKPTSNTADANKSNSSSTGKQFEIKTKDARRRRRYVHPCRLCGRLFRRPCEVKQHLLSHGGAKPYQCKDCGKRFGSKSGAGIHALKQHGKDVAVENIIEVCNIPQENEPISLSPNSKDGDRNVKEGDDKSEGEAGGSQSDSSSSSDDFEWKMEEDLFEMGNDIKTENTEDDSNPAEILPATESEMEASKVKPEKQVIETSNIKEESKDISNPKPETKPTRGKAAKKKTEPTERKRSPRGGNKEKKPKKRDPFPKPPKHECTICGKMWRTMSEFKSHVATHSDERPFICEICGQAYKHKAALDIHVGMHNGINPFSCPFCNKAFTQKGALQRHLPIHTGEAPFQCELCGKRFVHHTSFNMHTLAHTGQKSYKCKVCGLALLSGSHLKRHSRVHTGERPYQCQTCGKRFAERYNLVAHNRIHDPLGANAREGSFKKIHRCQLCGAGFDRKPKLEDHLALSHNKISDSDDSRKWVGHLISNELNQQPQTTANPPLGPGQLTLHQPNPPLPADMARRRTNDGHLLLQSHLHGAETDSKILGNTTSPHHHLTALRAETNQHQQSWHHMIFGGKVMDSDMVENSGMESNVAKMVPISAVLENQHRILSDMTTLGGGLGPGQSGSRNLLPSCLTGGHTGLPPHGSQAPHHIPNVPNPHTSLGPRVNMFPTDNN</sequence>
<feature type="compositionally biased region" description="Basic and acidic residues" evidence="12">
    <location>
        <begin position="442"/>
        <end position="452"/>
    </location>
</feature>
<evidence type="ECO:0000256" key="3">
    <source>
        <dbReference type="ARBA" id="ARBA00022723"/>
    </source>
</evidence>
<gene>
    <name evidence="14" type="ORF">L9F63_019911</name>
</gene>
<dbReference type="SMART" id="SM00355">
    <property type="entry name" value="ZnF_C2H2"/>
    <property type="match status" value="9"/>
</dbReference>
<proteinExistence type="inferred from homology"/>
<dbReference type="FunFam" id="3.30.160.60:FF:000135">
    <property type="entry name" value="Zinc finger protein 358"/>
    <property type="match status" value="1"/>
</dbReference>
<organism evidence="14 15">
    <name type="scientific">Diploptera punctata</name>
    <name type="common">Pacific beetle cockroach</name>
    <dbReference type="NCBI Taxonomy" id="6984"/>
    <lineage>
        <taxon>Eukaryota</taxon>
        <taxon>Metazoa</taxon>
        <taxon>Ecdysozoa</taxon>
        <taxon>Arthropoda</taxon>
        <taxon>Hexapoda</taxon>
        <taxon>Insecta</taxon>
        <taxon>Pterygota</taxon>
        <taxon>Neoptera</taxon>
        <taxon>Polyneoptera</taxon>
        <taxon>Dictyoptera</taxon>
        <taxon>Blattodea</taxon>
        <taxon>Blaberoidea</taxon>
        <taxon>Blaberidae</taxon>
        <taxon>Diplopterinae</taxon>
        <taxon>Diploptera</taxon>
    </lineage>
</organism>
<dbReference type="AlphaFoldDB" id="A0AAD7ZTK6"/>
<evidence type="ECO:0000256" key="11">
    <source>
        <dbReference type="PROSITE-ProRule" id="PRU00042"/>
    </source>
</evidence>
<dbReference type="Gene3D" id="3.30.160.60">
    <property type="entry name" value="Classic Zinc Finger"/>
    <property type="match status" value="8"/>
</dbReference>
<dbReference type="EMBL" id="JASPKZ010007156">
    <property type="protein sequence ID" value="KAJ9586447.1"/>
    <property type="molecule type" value="Genomic_DNA"/>
</dbReference>
<name>A0AAD7ZTK6_DIPPU</name>
<dbReference type="PROSITE" id="PS50157">
    <property type="entry name" value="ZINC_FINGER_C2H2_2"/>
    <property type="match status" value="9"/>
</dbReference>
<feature type="compositionally biased region" description="Basic residues" evidence="12">
    <location>
        <begin position="180"/>
        <end position="192"/>
    </location>
</feature>
<feature type="compositionally biased region" description="Low complexity" evidence="12">
    <location>
        <begin position="329"/>
        <end position="338"/>
    </location>
</feature>
<keyword evidence="10" id="KW-0539">Nucleus</keyword>
<feature type="domain" description="C2H2-type" evidence="13">
    <location>
        <begin position="535"/>
        <end position="562"/>
    </location>
</feature>
<evidence type="ECO:0000313" key="14">
    <source>
        <dbReference type="EMBL" id="KAJ9586447.1"/>
    </source>
</evidence>
<dbReference type="GO" id="GO:0003690">
    <property type="term" value="F:double-stranded DNA binding"/>
    <property type="evidence" value="ECO:0007669"/>
    <property type="project" value="UniProtKB-ARBA"/>
</dbReference>
<feature type="domain" description="C2H2-type" evidence="13">
    <location>
        <begin position="591"/>
        <end position="613"/>
    </location>
</feature>
<evidence type="ECO:0000313" key="15">
    <source>
        <dbReference type="Proteomes" id="UP001233999"/>
    </source>
</evidence>
<dbReference type="GO" id="GO:0005634">
    <property type="term" value="C:nucleus"/>
    <property type="evidence" value="ECO:0007669"/>
    <property type="project" value="UniProtKB-SubCell"/>
</dbReference>
<feature type="domain" description="C2H2-type" evidence="13">
    <location>
        <begin position="507"/>
        <end position="534"/>
    </location>
</feature>
<evidence type="ECO:0000256" key="12">
    <source>
        <dbReference type="SAM" id="MobiDB-lite"/>
    </source>
</evidence>
<evidence type="ECO:0000256" key="10">
    <source>
        <dbReference type="ARBA" id="ARBA00023242"/>
    </source>
</evidence>
<keyword evidence="15" id="KW-1185">Reference proteome</keyword>
<feature type="region of interest" description="Disordered" evidence="12">
    <location>
        <begin position="300"/>
        <end position="341"/>
    </location>
</feature>
<dbReference type="Proteomes" id="UP001233999">
    <property type="component" value="Unassembled WGS sequence"/>
</dbReference>
<dbReference type="PROSITE" id="PS00028">
    <property type="entry name" value="ZINC_FINGER_C2H2_1"/>
    <property type="match status" value="9"/>
</dbReference>
<dbReference type="PANTHER" id="PTHR24394">
    <property type="entry name" value="ZINC FINGER PROTEIN"/>
    <property type="match status" value="1"/>
</dbReference>
<feature type="domain" description="C2H2-type" evidence="13">
    <location>
        <begin position="563"/>
        <end position="590"/>
    </location>
</feature>
<evidence type="ECO:0000256" key="9">
    <source>
        <dbReference type="ARBA" id="ARBA00023163"/>
    </source>
</evidence>
<dbReference type="Pfam" id="PF00096">
    <property type="entry name" value="zf-C2H2"/>
    <property type="match status" value="2"/>
</dbReference>
<keyword evidence="5 11" id="KW-0863">Zinc-finger</keyword>
<evidence type="ECO:0000256" key="2">
    <source>
        <dbReference type="ARBA" id="ARBA00006991"/>
    </source>
</evidence>